<proteinExistence type="inferred from homology"/>
<evidence type="ECO:0000259" key="3">
    <source>
        <dbReference type="PROSITE" id="PS50263"/>
    </source>
</evidence>
<dbReference type="InterPro" id="IPR003010">
    <property type="entry name" value="C-N_Hydrolase"/>
</dbReference>
<dbReference type="PANTHER" id="PTHR23088">
    <property type="entry name" value="NITRILASE-RELATED"/>
    <property type="match status" value="1"/>
</dbReference>
<feature type="domain" description="CN hydrolase" evidence="3">
    <location>
        <begin position="8"/>
        <end position="242"/>
    </location>
</feature>
<dbReference type="InterPro" id="IPR001110">
    <property type="entry name" value="UPF0012_CS"/>
</dbReference>
<evidence type="ECO:0000256" key="2">
    <source>
        <dbReference type="SAM" id="MobiDB-lite"/>
    </source>
</evidence>
<sequence length="284" mass="30539">MSTFNSSLRIAVLQSAGIEGDVEGNLRALAAAAGRARSLGADLLITPEMFVTGYNIGERLDAVVTDDLPGRIRTAVRHSGLATAVGTGVRRPDGIANSVLLIDADGSLIARYDKTHLFGALDRALFVAGDTLGPVISFRGVRLAMLICYDVEFPENVRALALAGAQLVIVPTAQMEPYEFIAEHLLRVRAWENQIAIAYANRVGSEGRLRYVGRSSIVDADGSVLAHAGAAEEDLLFATIDAGAVERSRSRNPYLLDRRPDLAVSPVPRTNPLPEEDDSHDRIR</sequence>
<comment type="similarity">
    <text evidence="1">Belongs to the carbon-nitrogen hydrolase superfamily. NIT1/NIT2 family.</text>
</comment>
<evidence type="ECO:0000313" key="4">
    <source>
        <dbReference type="EMBL" id="KTS09662.1"/>
    </source>
</evidence>
<evidence type="ECO:0000256" key="1">
    <source>
        <dbReference type="ARBA" id="ARBA00010613"/>
    </source>
</evidence>
<dbReference type="CDD" id="cd07576">
    <property type="entry name" value="R-amidase_like"/>
    <property type="match status" value="1"/>
</dbReference>
<comment type="caution">
    <text evidence="4">The sequence shown here is derived from an EMBL/GenBank/DDBJ whole genome shotgun (WGS) entry which is preliminary data.</text>
</comment>
<dbReference type="PATRIC" id="fig|2033.7.peg.3355"/>
<dbReference type="InterPro" id="IPR036526">
    <property type="entry name" value="C-N_Hydrolase_sf"/>
</dbReference>
<dbReference type="Pfam" id="PF00795">
    <property type="entry name" value="CN_hydrolase"/>
    <property type="match status" value="1"/>
</dbReference>
<dbReference type="EMBL" id="LDRV01000083">
    <property type="protein sequence ID" value="KTS09662.1"/>
    <property type="molecule type" value="Genomic_DNA"/>
</dbReference>
<dbReference type="PANTHER" id="PTHR23088:SF27">
    <property type="entry name" value="DEAMINATED GLUTATHIONE AMIDASE"/>
    <property type="match status" value="1"/>
</dbReference>
<gene>
    <name evidence="4" type="ORF">RSA3_12735</name>
</gene>
<protein>
    <recommendedName>
        <fullName evidence="3">CN hydrolase domain-containing protein</fullName>
    </recommendedName>
</protein>
<accession>A0A147F5E8</accession>
<dbReference type="Gene3D" id="3.60.110.10">
    <property type="entry name" value="Carbon-nitrogen hydrolase"/>
    <property type="match status" value="1"/>
</dbReference>
<dbReference type="SUPFAM" id="SSF56317">
    <property type="entry name" value="Carbon-nitrogen hydrolase"/>
    <property type="match status" value="1"/>
</dbReference>
<dbReference type="RefSeq" id="WP_058614598.1">
    <property type="nucleotide sequence ID" value="NZ_LDRV01000083.1"/>
</dbReference>
<dbReference type="InterPro" id="IPR044083">
    <property type="entry name" value="RamA-like"/>
</dbReference>
<dbReference type="Proteomes" id="UP000072189">
    <property type="component" value="Unassembled WGS sequence"/>
</dbReference>
<dbReference type="PROSITE" id="PS01227">
    <property type="entry name" value="UPF0012"/>
    <property type="match status" value="1"/>
</dbReference>
<dbReference type="PROSITE" id="PS50263">
    <property type="entry name" value="CN_HYDROLASE"/>
    <property type="match status" value="1"/>
</dbReference>
<reference evidence="4 5" key="1">
    <citation type="journal article" date="2016" name="Front. Microbiol.">
        <title>Genomic Resource of Rice Seed Associated Bacteria.</title>
        <authorList>
            <person name="Midha S."/>
            <person name="Bansal K."/>
            <person name="Sharma S."/>
            <person name="Kumar N."/>
            <person name="Patil P.P."/>
            <person name="Chaudhry V."/>
            <person name="Patil P.B."/>
        </authorList>
    </citation>
    <scope>NUCLEOTIDE SEQUENCE [LARGE SCALE GENOMIC DNA]</scope>
    <source>
        <strain evidence="4 5">RSA3</strain>
    </source>
</reference>
<dbReference type="GO" id="GO:0016787">
    <property type="term" value="F:hydrolase activity"/>
    <property type="evidence" value="ECO:0007669"/>
    <property type="project" value="InterPro"/>
</dbReference>
<organism evidence="4 5">
    <name type="scientific">Microbacterium testaceum</name>
    <name type="common">Aureobacterium testaceum</name>
    <name type="synonym">Brevibacterium testaceum</name>
    <dbReference type="NCBI Taxonomy" id="2033"/>
    <lineage>
        <taxon>Bacteria</taxon>
        <taxon>Bacillati</taxon>
        <taxon>Actinomycetota</taxon>
        <taxon>Actinomycetes</taxon>
        <taxon>Micrococcales</taxon>
        <taxon>Microbacteriaceae</taxon>
        <taxon>Microbacterium</taxon>
    </lineage>
</organism>
<name>A0A147F5E8_MICTE</name>
<evidence type="ECO:0000313" key="5">
    <source>
        <dbReference type="Proteomes" id="UP000072189"/>
    </source>
</evidence>
<feature type="region of interest" description="Disordered" evidence="2">
    <location>
        <begin position="261"/>
        <end position="284"/>
    </location>
</feature>
<dbReference type="AlphaFoldDB" id="A0A147F5E8"/>